<keyword evidence="2" id="KW-0238">DNA-binding</keyword>
<dbReference type="Pfam" id="PF12833">
    <property type="entry name" value="HTH_18"/>
    <property type="match status" value="1"/>
</dbReference>
<dbReference type="Pfam" id="PF22200">
    <property type="entry name" value="ExsA_N"/>
    <property type="match status" value="1"/>
</dbReference>
<dbReference type="AlphaFoldDB" id="A0A2S1QZY0"/>
<sequence>MSSEIYTLPEDFNIGSADTMIYFYTNDRPSVKNKVVFTKNMLCLLQHGEKEVHNAAGKEIITNNEVLLLTAGSTLMTERTPIGKYEAILIFFGNQTLTDFCVKNKVAITEKAPSASIFKFSQDAFLKNFCRSLQLLKEQGNNSMYAFKVQEILGYISTSFPNVFNHFVARALSVNHGVKIKQIVEMNLHKGLTIEELAFLCNMSVSTFKRHFFSLYNMPPQKYFLQQKMVHAKVLLSLGKRPSEIYTELGYENLSAFSNEFKKHFGISPKQFQSENGREAKVFELPEQQLLEDIPATL</sequence>
<accession>A0A2S1QZY0</accession>
<dbReference type="GO" id="GO:0043565">
    <property type="term" value="F:sequence-specific DNA binding"/>
    <property type="evidence" value="ECO:0007669"/>
    <property type="project" value="InterPro"/>
</dbReference>
<evidence type="ECO:0000256" key="3">
    <source>
        <dbReference type="ARBA" id="ARBA00023163"/>
    </source>
</evidence>
<feature type="domain" description="HTH araC/xylS-type" evidence="4">
    <location>
        <begin position="178"/>
        <end position="275"/>
    </location>
</feature>
<dbReference type="EMBL" id="CP029186">
    <property type="protein sequence ID" value="AWH85859.1"/>
    <property type="molecule type" value="Genomic_DNA"/>
</dbReference>
<dbReference type="Proteomes" id="UP000244929">
    <property type="component" value="Chromosome"/>
</dbReference>
<dbReference type="InterPro" id="IPR054015">
    <property type="entry name" value="ExsA-like_N"/>
</dbReference>
<dbReference type="KEGG" id="falb:HYN59_12430"/>
<dbReference type="InterPro" id="IPR018060">
    <property type="entry name" value="HTH_AraC"/>
</dbReference>
<evidence type="ECO:0000313" key="5">
    <source>
        <dbReference type="EMBL" id="AWH85859.1"/>
    </source>
</evidence>
<dbReference type="PROSITE" id="PS01124">
    <property type="entry name" value="HTH_ARAC_FAMILY_2"/>
    <property type="match status" value="1"/>
</dbReference>
<dbReference type="GO" id="GO:0003700">
    <property type="term" value="F:DNA-binding transcription factor activity"/>
    <property type="evidence" value="ECO:0007669"/>
    <property type="project" value="InterPro"/>
</dbReference>
<evidence type="ECO:0000256" key="1">
    <source>
        <dbReference type="ARBA" id="ARBA00023015"/>
    </source>
</evidence>
<gene>
    <name evidence="5" type="ORF">HYN59_12430</name>
</gene>
<keyword evidence="6" id="KW-1185">Reference proteome</keyword>
<dbReference type="RefSeq" id="WP_108778561.1">
    <property type="nucleotide sequence ID" value="NZ_CP029186.1"/>
</dbReference>
<dbReference type="PANTHER" id="PTHR43280">
    <property type="entry name" value="ARAC-FAMILY TRANSCRIPTIONAL REGULATOR"/>
    <property type="match status" value="1"/>
</dbReference>
<keyword evidence="3" id="KW-0804">Transcription</keyword>
<keyword evidence="1" id="KW-0805">Transcription regulation</keyword>
<dbReference type="InterPro" id="IPR009057">
    <property type="entry name" value="Homeodomain-like_sf"/>
</dbReference>
<evidence type="ECO:0000259" key="4">
    <source>
        <dbReference type="PROSITE" id="PS01124"/>
    </source>
</evidence>
<dbReference type="SMART" id="SM00342">
    <property type="entry name" value="HTH_ARAC"/>
    <property type="match status" value="1"/>
</dbReference>
<dbReference type="Gene3D" id="1.10.10.60">
    <property type="entry name" value="Homeodomain-like"/>
    <property type="match status" value="2"/>
</dbReference>
<name>A0A2S1QZY0_9FLAO</name>
<dbReference type="PANTHER" id="PTHR43280:SF2">
    <property type="entry name" value="HTH-TYPE TRANSCRIPTIONAL REGULATOR EXSA"/>
    <property type="match status" value="1"/>
</dbReference>
<proteinExistence type="predicted"/>
<reference evidence="5 6" key="1">
    <citation type="submission" date="2018-04" db="EMBL/GenBank/DDBJ databases">
        <title>Genome sequencing of Flavobacterium sp. HYN0059.</title>
        <authorList>
            <person name="Yi H."/>
            <person name="Baek C."/>
        </authorList>
    </citation>
    <scope>NUCLEOTIDE SEQUENCE [LARGE SCALE GENOMIC DNA]</scope>
    <source>
        <strain evidence="5 6">HYN0059</strain>
    </source>
</reference>
<evidence type="ECO:0000313" key="6">
    <source>
        <dbReference type="Proteomes" id="UP000244929"/>
    </source>
</evidence>
<organism evidence="5 6">
    <name type="scientific">Flavobacterium album</name>
    <dbReference type="NCBI Taxonomy" id="2175091"/>
    <lineage>
        <taxon>Bacteria</taxon>
        <taxon>Pseudomonadati</taxon>
        <taxon>Bacteroidota</taxon>
        <taxon>Flavobacteriia</taxon>
        <taxon>Flavobacteriales</taxon>
        <taxon>Flavobacteriaceae</taxon>
        <taxon>Flavobacterium</taxon>
    </lineage>
</organism>
<evidence type="ECO:0000256" key="2">
    <source>
        <dbReference type="ARBA" id="ARBA00023125"/>
    </source>
</evidence>
<dbReference type="SUPFAM" id="SSF46689">
    <property type="entry name" value="Homeodomain-like"/>
    <property type="match status" value="2"/>
</dbReference>
<dbReference type="OrthoDB" id="4480133at2"/>
<protein>
    <recommendedName>
        <fullName evidence="4">HTH araC/xylS-type domain-containing protein</fullName>
    </recommendedName>
</protein>